<feature type="compositionally biased region" description="Low complexity" evidence="1">
    <location>
        <begin position="220"/>
        <end position="237"/>
    </location>
</feature>
<feature type="region of interest" description="Disordered" evidence="1">
    <location>
        <begin position="313"/>
        <end position="367"/>
    </location>
</feature>
<feature type="region of interest" description="Disordered" evidence="1">
    <location>
        <begin position="216"/>
        <end position="242"/>
    </location>
</feature>
<accession>A0A316Z0J2</accession>
<dbReference type="RefSeq" id="XP_025380813.1">
    <property type="nucleotide sequence ID" value="XM_025524672.1"/>
</dbReference>
<name>A0A316Z0J2_9BASI</name>
<feature type="compositionally biased region" description="Low complexity" evidence="1">
    <location>
        <begin position="334"/>
        <end position="352"/>
    </location>
</feature>
<evidence type="ECO:0000256" key="1">
    <source>
        <dbReference type="SAM" id="MobiDB-lite"/>
    </source>
</evidence>
<protein>
    <submittedName>
        <fullName evidence="2">Uncharacterized protein</fullName>
    </submittedName>
</protein>
<dbReference type="AlphaFoldDB" id="A0A316Z0J2"/>
<dbReference type="Proteomes" id="UP000245768">
    <property type="component" value="Unassembled WGS sequence"/>
</dbReference>
<gene>
    <name evidence="2" type="ORF">FA10DRAFT_298984</name>
</gene>
<evidence type="ECO:0000313" key="2">
    <source>
        <dbReference type="EMBL" id="PWN93615.1"/>
    </source>
</evidence>
<keyword evidence="3" id="KW-1185">Reference proteome</keyword>
<feature type="non-terminal residue" evidence="2">
    <location>
        <position position="1"/>
    </location>
</feature>
<feature type="compositionally biased region" description="Basic and acidic residues" evidence="1">
    <location>
        <begin position="322"/>
        <end position="333"/>
    </location>
</feature>
<reference evidence="2" key="1">
    <citation type="journal article" date="2018" name="Mol. Biol. Evol.">
        <title>Broad Genomic Sampling Reveals a Smut Pathogenic Ancestry of the Fungal Clade Ustilaginomycotina.</title>
        <authorList>
            <person name="Kijpornyongpan T."/>
            <person name="Mondo S.J."/>
            <person name="Barry K."/>
            <person name="Sandor L."/>
            <person name="Lee J."/>
            <person name="Lipzen A."/>
            <person name="Pangilinan J."/>
            <person name="LaButti K."/>
            <person name="Hainaut M."/>
            <person name="Henrissat B."/>
            <person name="Grigoriev I.V."/>
            <person name="Spatafora J.W."/>
            <person name="Aime M.C."/>
        </authorList>
    </citation>
    <scope>NUCLEOTIDE SEQUENCE [LARGE SCALE GENOMIC DNA]</scope>
    <source>
        <strain evidence="2">MCA 4198</strain>
    </source>
</reference>
<organism evidence="2 3">
    <name type="scientific">Acaromyces ingoldii</name>
    <dbReference type="NCBI Taxonomy" id="215250"/>
    <lineage>
        <taxon>Eukaryota</taxon>
        <taxon>Fungi</taxon>
        <taxon>Dikarya</taxon>
        <taxon>Basidiomycota</taxon>
        <taxon>Ustilaginomycotina</taxon>
        <taxon>Exobasidiomycetes</taxon>
        <taxon>Exobasidiales</taxon>
        <taxon>Cryptobasidiaceae</taxon>
        <taxon>Acaromyces</taxon>
    </lineage>
</organism>
<dbReference type="GeneID" id="37046588"/>
<dbReference type="EMBL" id="KZ819634">
    <property type="protein sequence ID" value="PWN93615.1"/>
    <property type="molecule type" value="Genomic_DNA"/>
</dbReference>
<proteinExistence type="predicted"/>
<evidence type="ECO:0000313" key="3">
    <source>
        <dbReference type="Proteomes" id="UP000245768"/>
    </source>
</evidence>
<dbReference type="OrthoDB" id="3356769at2759"/>
<dbReference type="InParanoid" id="A0A316Z0J2"/>
<sequence>MPGDEDEDDRGRASSSSLPRLPPEIVEEVVSHLSAGTIQGDAASVSALHALALVNKACRHWALRTEYDVVVLPRHVRQFRQWYAKVRGGHPPYQAAGYARCLFSALDDVSRLTTTSAGWEAELLRLLHHLGPHLNHLSLWHAESRALLRDPAQVRGPRFRNRVSIRSVQDAIDATIKRRQRVERSLALQRELSLSEQRGGGRIDWSAVTLKRGGGGEVLGSTAPGGAASSSSTSTTSELEKSEIAAAKERARQKMPNWLRLEIQRETEKAQKTRSEDPNEADKALEEVRRRYKAHLSLDPREYAHEKRAYMRLDEGQNGGDGEEKVAEKEKSAGLHSPSSSSSSLSLSSSSASDEEEQEGKEEKKEEVDEEHFFLEWGCMPKKLSLCAVLPLYEHEDPLNFMRMQIFTRVEDLDVFISVPAQVPRVLELFSSLEGSPIRRLRFSSVYATLVMAIAPFSSADLDKPRDDKINLCTGLQAILKSEALNSTLQNEFTNRPMENVGLLERALVGAVLAASRGDLAFDERLRRGKGLSSTLFVPEGSGHDEDARAEKVRVRVIQGNQAHWGKLKNRKDDFLNQALGGQGAWEKLGMWDR</sequence>